<sequence length="724" mass="72443">MSRRRRHRLSVLAALTAAPLLITAVPASAVTGVPAGADQYAYTVRLDIGAGARSCSGALVAPAWIVTAAGCFADDPQQASAPAGKPKLATTATIGRTDLTTTAGQVRDVIQIVPRADRDVVLARLATPVTQITPVRLAAAAPTVGEELRAAGYGRTKTEWAPLKLHSGAFTVGEIDGPSVALAGKDDAGLCAGDTGGPTLRASGQQFELVAVNSRSWQGGCFGVEETRTGAVATRVDDLKSWVDSTVSAAEFADYNCDGARDVAVGDPDATVASASKAGRVQIVLGDDKGHSEVSQGTQTVSGTAEANDRFGATLASFDHDLDGCTDLAVGVPGEAIGTEAAAGGVHLIYGAPAGLGQGKKTVNLTQGAGSGSLAALKAEADDRMGQALAAGRTLAGEPYLAIGVPGEDGTDGLVNAGAVIYIRGTGTSNVLLNQDKEGIPGTMEKGDEFGASLAGSPQHLAVGAPGEAIGTKTKAGAVSLFSHTLNNAKLPTPIAGVDQDLPTVEGTAEAGDQFGFSVAMVPYRANAAATGTESLVAIGSPGEDGTDVADAGRVDVLRVTTTGFSQHSGFHQGTADVAGALEQGDYFGRELSAISTNPGAVSTAQNLLLGVGVPGEDSGTATDAGSVYVFGLLGAPGASDVPVYPGNAGVPGALTSGEKVGTAFTATGTHLYLGIPDGPSVHGRAHTVPWANITAGATEPVITYEPGKNGLPAVGQRFGAALR</sequence>
<dbReference type="PANTHER" id="PTHR36220:SF1">
    <property type="entry name" value="GAMMA TUBULIN COMPLEX COMPONENT C-TERMINAL DOMAIN-CONTAINING PROTEIN"/>
    <property type="match status" value="1"/>
</dbReference>
<evidence type="ECO:0000259" key="2">
    <source>
        <dbReference type="PROSITE" id="PS50240"/>
    </source>
</evidence>
<dbReference type="InterPro" id="IPR028994">
    <property type="entry name" value="Integrin_alpha_N"/>
</dbReference>
<dbReference type="PANTHER" id="PTHR36220">
    <property type="entry name" value="UNNAMED PRODUCT"/>
    <property type="match status" value="1"/>
</dbReference>
<dbReference type="PRINTS" id="PR00722">
    <property type="entry name" value="CHYMOTRYPSIN"/>
</dbReference>
<dbReference type="Gene3D" id="2.130.10.130">
    <property type="entry name" value="Integrin alpha, N-terminal"/>
    <property type="match status" value="2"/>
</dbReference>
<feature type="chain" id="PRO_5045293260" evidence="1">
    <location>
        <begin position="30"/>
        <end position="724"/>
    </location>
</feature>
<evidence type="ECO:0000313" key="3">
    <source>
        <dbReference type="EMBL" id="MDJ1639036.1"/>
    </source>
</evidence>
<name>A0ABT7D3C4_9ACTN</name>
<dbReference type="InterPro" id="IPR001314">
    <property type="entry name" value="Peptidase_S1A"/>
</dbReference>
<keyword evidence="4" id="KW-1185">Reference proteome</keyword>
<dbReference type="Gene3D" id="2.40.10.10">
    <property type="entry name" value="Trypsin-like serine proteases"/>
    <property type="match status" value="1"/>
</dbReference>
<dbReference type="SMART" id="SM00191">
    <property type="entry name" value="Int_alpha"/>
    <property type="match status" value="4"/>
</dbReference>
<accession>A0ABT7D3C4</accession>
<proteinExistence type="predicted"/>
<feature type="domain" description="Peptidase S1" evidence="2">
    <location>
        <begin position="29"/>
        <end position="248"/>
    </location>
</feature>
<dbReference type="SUPFAM" id="SSF69318">
    <property type="entry name" value="Integrin alpha N-terminal domain"/>
    <property type="match status" value="1"/>
</dbReference>
<dbReference type="InterPro" id="IPR013519">
    <property type="entry name" value="Int_alpha_beta-p"/>
</dbReference>
<dbReference type="SUPFAM" id="SSF50494">
    <property type="entry name" value="Trypsin-like serine proteases"/>
    <property type="match status" value="1"/>
</dbReference>
<dbReference type="PROSITE" id="PS51470">
    <property type="entry name" value="FG_GAP"/>
    <property type="match status" value="1"/>
</dbReference>
<gene>
    <name evidence="3" type="ORF">P5W92_01315</name>
</gene>
<evidence type="ECO:0000313" key="4">
    <source>
        <dbReference type="Proteomes" id="UP001237194"/>
    </source>
</evidence>
<dbReference type="EMBL" id="JARWAF010000001">
    <property type="protein sequence ID" value="MDJ1639036.1"/>
    <property type="molecule type" value="Genomic_DNA"/>
</dbReference>
<organism evidence="3 4">
    <name type="scientific">Streptomyces pakalii</name>
    <dbReference type="NCBI Taxonomy" id="3036494"/>
    <lineage>
        <taxon>Bacteria</taxon>
        <taxon>Bacillati</taxon>
        <taxon>Actinomycetota</taxon>
        <taxon>Actinomycetes</taxon>
        <taxon>Kitasatosporales</taxon>
        <taxon>Streptomycetaceae</taxon>
        <taxon>Streptomyces</taxon>
    </lineage>
</organism>
<feature type="signal peptide" evidence="1">
    <location>
        <begin position="1"/>
        <end position="29"/>
    </location>
</feature>
<dbReference type="Proteomes" id="UP001237194">
    <property type="component" value="Unassembled WGS sequence"/>
</dbReference>
<dbReference type="InterPro" id="IPR009003">
    <property type="entry name" value="Peptidase_S1_PA"/>
</dbReference>
<keyword evidence="1" id="KW-0732">Signal</keyword>
<dbReference type="SMART" id="SM00020">
    <property type="entry name" value="Tryp_SPc"/>
    <property type="match status" value="1"/>
</dbReference>
<dbReference type="Pfam" id="PF00089">
    <property type="entry name" value="Trypsin"/>
    <property type="match status" value="1"/>
</dbReference>
<comment type="caution">
    <text evidence="3">The sequence shown here is derived from an EMBL/GenBank/DDBJ whole genome shotgun (WGS) entry which is preliminary data.</text>
</comment>
<dbReference type="PROSITE" id="PS50240">
    <property type="entry name" value="TRYPSIN_DOM"/>
    <property type="match status" value="1"/>
</dbReference>
<dbReference type="InterPro" id="IPR001254">
    <property type="entry name" value="Trypsin_dom"/>
</dbReference>
<evidence type="ECO:0000256" key="1">
    <source>
        <dbReference type="SAM" id="SignalP"/>
    </source>
</evidence>
<dbReference type="RefSeq" id="WP_283890153.1">
    <property type="nucleotide sequence ID" value="NZ_JARWAF010000001.1"/>
</dbReference>
<reference evidence="3 4" key="1">
    <citation type="submission" date="2023-04" db="EMBL/GenBank/DDBJ databases">
        <title>A novel species of the genus Streptomyces: Streptomyces pakalii sp. nov. isolated from a Mexican soil jungle.</title>
        <authorList>
            <person name="Chavez-Hernandez M.A."/>
            <person name="Ortiz-Alvarez J."/>
            <person name="Villa-Tanaca L."/>
            <person name="Hernandez-Rodriguez C."/>
        </authorList>
    </citation>
    <scope>NUCLEOTIDE SEQUENCE [LARGE SCALE GENOMIC DNA]</scope>
    <source>
        <strain evidence="3 4">ENCB-J15</strain>
    </source>
</reference>
<protein>
    <submittedName>
        <fullName evidence="3">S1 family peptidase</fullName>
    </submittedName>
</protein>
<dbReference type="InterPro" id="IPR043504">
    <property type="entry name" value="Peptidase_S1_PA_chymotrypsin"/>
</dbReference>